<dbReference type="AlphaFoldDB" id="A0A174AAV9"/>
<feature type="transmembrane region" description="Helical" evidence="7">
    <location>
        <begin position="243"/>
        <end position="264"/>
    </location>
</feature>
<dbReference type="RefSeq" id="WP_044926034.1">
    <property type="nucleotide sequence ID" value="NZ_BAAACT010000133.1"/>
</dbReference>
<evidence type="ECO:0000313" key="9">
    <source>
        <dbReference type="EMBL" id="CUN85792.1"/>
    </source>
</evidence>
<dbReference type="GO" id="GO:0055085">
    <property type="term" value="P:transmembrane transport"/>
    <property type="evidence" value="ECO:0007669"/>
    <property type="project" value="InterPro"/>
</dbReference>
<evidence type="ECO:0000256" key="2">
    <source>
        <dbReference type="ARBA" id="ARBA00022448"/>
    </source>
</evidence>
<dbReference type="EMBL" id="CYZU01000004">
    <property type="protein sequence ID" value="CUN85792.1"/>
    <property type="molecule type" value="Genomic_DNA"/>
</dbReference>
<evidence type="ECO:0000256" key="1">
    <source>
        <dbReference type="ARBA" id="ARBA00004651"/>
    </source>
</evidence>
<comment type="subcellular location">
    <subcellularLocation>
        <location evidence="1 7">Cell membrane</location>
        <topology evidence="1 7">Multi-pass membrane protein</topology>
    </subcellularLocation>
</comment>
<dbReference type="PANTHER" id="PTHR32243:SF24">
    <property type="entry name" value="DIACETYLCHITOBIOSE UPTAKE SYSTEM PERMEASE PROTEIN NGCG"/>
    <property type="match status" value="1"/>
</dbReference>
<reference evidence="9 10" key="1">
    <citation type="submission" date="2015-09" db="EMBL/GenBank/DDBJ databases">
        <authorList>
            <consortium name="Pathogen Informatics"/>
        </authorList>
    </citation>
    <scope>NUCLEOTIDE SEQUENCE [LARGE SCALE GENOMIC DNA]</scope>
    <source>
        <strain evidence="9 10">2789STDY5834876</strain>
    </source>
</reference>
<dbReference type="Gene3D" id="1.10.3720.10">
    <property type="entry name" value="MetI-like"/>
    <property type="match status" value="1"/>
</dbReference>
<keyword evidence="6 7" id="KW-0472">Membrane</keyword>
<evidence type="ECO:0000313" key="10">
    <source>
        <dbReference type="Proteomes" id="UP000095544"/>
    </source>
</evidence>
<dbReference type="GeneID" id="93332033"/>
<keyword evidence="4 7" id="KW-0812">Transmembrane</keyword>
<dbReference type="OrthoDB" id="9794684at2"/>
<protein>
    <submittedName>
        <fullName evidence="9">Inner membrane ABC transporter permease protein ycjP</fullName>
    </submittedName>
</protein>
<dbReference type="STRING" id="39482.ERS852491_00675"/>
<dbReference type="PANTHER" id="PTHR32243">
    <property type="entry name" value="MALTOSE TRANSPORT SYSTEM PERMEASE-RELATED"/>
    <property type="match status" value="1"/>
</dbReference>
<dbReference type="Pfam" id="PF00528">
    <property type="entry name" value="BPD_transp_1"/>
    <property type="match status" value="1"/>
</dbReference>
<dbReference type="InterPro" id="IPR035906">
    <property type="entry name" value="MetI-like_sf"/>
</dbReference>
<dbReference type="SUPFAM" id="SSF161098">
    <property type="entry name" value="MetI-like"/>
    <property type="match status" value="1"/>
</dbReference>
<comment type="similarity">
    <text evidence="7">Belongs to the binding-protein-dependent transport system permease family.</text>
</comment>
<dbReference type="InterPro" id="IPR050901">
    <property type="entry name" value="BP-dep_ABC_trans_perm"/>
</dbReference>
<dbReference type="CDD" id="cd06261">
    <property type="entry name" value="TM_PBP2"/>
    <property type="match status" value="1"/>
</dbReference>
<accession>A0A174AAV9</accession>
<gene>
    <name evidence="9" type="primary">ycjP_7</name>
    <name evidence="9" type="ORF">ERS852491_00675</name>
</gene>
<evidence type="ECO:0000256" key="3">
    <source>
        <dbReference type="ARBA" id="ARBA00022475"/>
    </source>
</evidence>
<keyword evidence="5 7" id="KW-1133">Transmembrane helix</keyword>
<feature type="transmembrane region" description="Helical" evidence="7">
    <location>
        <begin position="77"/>
        <end position="99"/>
    </location>
</feature>
<proteinExistence type="inferred from homology"/>
<evidence type="ECO:0000256" key="4">
    <source>
        <dbReference type="ARBA" id="ARBA00022692"/>
    </source>
</evidence>
<evidence type="ECO:0000256" key="5">
    <source>
        <dbReference type="ARBA" id="ARBA00022989"/>
    </source>
</evidence>
<dbReference type="GO" id="GO:0005886">
    <property type="term" value="C:plasma membrane"/>
    <property type="evidence" value="ECO:0007669"/>
    <property type="project" value="UniProtKB-SubCell"/>
</dbReference>
<dbReference type="Proteomes" id="UP000095544">
    <property type="component" value="Unassembled WGS sequence"/>
</dbReference>
<feature type="transmembrane region" description="Helical" evidence="7">
    <location>
        <begin position="141"/>
        <end position="160"/>
    </location>
</feature>
<feature type="transmembrane region" description="Helical" evidence="7">
    <location>
        <begin position="17"/>
        <end position="39"/>
    </location>
</feature>
<dbReference type="PROSITE" id="PS50928">
    <property type="entry name" value="ABC_TM1"/>
    <property type="match status" value="1"/>
</dbReference>
<dbReference type="InterPro" id="IPR000515">
    <property type="entry name" value="MetI-like"/>
</dbReference>
<evidence type="ECO:0000259" key="8">
    <source>
        <dbReference type="PROSITE" id="PS50928"/>
    </source>
</evidence>
<evidence type="ECO:0000256" key="7">
    <source>
        <dbReference type="RuleBase" id="RU363032"/>
    </source>
</evidence>
<evidence type="ECO:0000256" key="6">
    <source>
        <dbReference type="ARBA" id="ARBA00023136"/>
    </source>
</evidence>
<name>A0A174AAV9_9FIRM</name>
<organism evidence="9 10">
    <name type="scientific">Faecalicatena contorta</name>
    <dbReference type="NCBI Taxonomy" id="39482"/>
    <lineage>
        <taxon>Bacteria</taxon>
        <taxon>Bacillati</taxon>
        <taxon>Bacillota</taxon>
        <taxon>Clostridia</taxon>
        <taxon>Lachnospirales</taxon>
        <taxon>Lachnospiraceae</taxon>
        <taxon>Faecalicatena</taxon>
    </lineage>
</organism>
<keyword evidence="3" id="KW-1003">Cell membrane</keyword>
<feature type="transmembrane region" description="Helical" evidence="7">
    <location>
        <begin position="111"/>
        <end position="135"/>
    </location>
</feature>
<feature type="domain" description="ABC transmembrane type-1" evidence="8">
    <location>
        <begin position="73"/>
        <end position="264"/>
    </location>
</feature>
<sequence length="279" mass="31098">MKTGTLKKQIKQNWWKYLVAAGILIIYLLPIYVVVVTSLKPMTDHTSRLLPPMELHWENYIRAFQNSNILNAIKNSFIITVGTVMIVVIVGCLAAYPMARNRNRLSKTMKTFVLGVMMVPGMSMVVGIYSTLVSIHAISTYWGIIAVSAAFGLPVSIYMYSNFIMAIPTSLDEAAYMDGAGILRTFFQIILPQLKPVTATVVLMQAVSTWNEYGYSLYILQKKEMYNVTLTVKQFFGEQMKDLNGAAACAVIAIVPVVIAYLFLQKYFIQGSLDSAVKG</sequence>
<keyword evidence="2 7" id="KW-0813">Transport</keyword>